<accession>A0A0K1ERE9</accession>
<evidence type="ECO:0000313" key="4">
    <source>
        <dbReference type="Proteomes" id="UP000067626"/>
    </source>
</evidence>
<reference evidence="3 4" key="1">
    <citation type="submission" date="2015-07" db="EMBL/GenBank/DDBJ databases">
        <title>Genome analysis of myxobacterium Chondromyces crocatus Cm c5 reveals a high potential for natural compound synthesis and the genetic basis for the loss of fruiting body formation.</title>
        <authorList>
            <person name="Zaburannyi N."/>
            <person name="Bunk B."/>
            <person name="Maier J."/>
            <person name="Overmann J."/>
            <person name="Mueller R."/>
        </authorList>
    </citation>
    <scope>NUCLEOTIDE SEQUENCE [LARGE SCALE GENOMIC DNA]</scope>
    <source>
        <strain evidence="3 4">Cm c5</strain>
    </source>
</reference>
<proteinExistence type="predicted"/>
<evidence type="ECO:0000259" key="2">
    <source>
        <dbReference type="Pfam" id="PF04052"/>
    </source>
</evidence>
<keyword evidence="4" id="KW-1185">Reference proteome</keyword>
<dbReference type="AlphaFoldDB" id="A0A0K1ERE9"/>
<keyword evidence="1" id="KW-0732">Signal</keyword>
<dbReference type="InterPro" id="IPR011042">
    <property type="entry name" value="6-blade_b-propeller_TolB-like"/>
</dbReference>
<dbReference type="RefSeq" id="WP_050434964.1">
    <property type="nucleotide sequence ID" value="NZ_CP012159.1"/>
</dbReference>
<name>A0A0K1ERE9_CHOCO</name>
<dbReference type="Pfam" id="PF07676">
    <property type="entry name" value="PD40"/>
    <property type="match status" value="1"/>
</dbReference>
<organism evidence="3 4">
    <name type="scientific">Chondromyces crocatus</name>
    <dbReference type="NCBI Taxonomy" id="52"/>
    <lineage>
        <taxon>Bacteria</taxon>
        <taxon>Pseudomonadati</taxon>
        <taxon>Myxococcota</taxon>
        <taxon>Polyangia</taxon>
        <taxon>Polyangiales</taxon>
        <taxon>Polyangiaceae</taxon>
        <taxon>Chondromyces</taxon>
    </lineage>
</organism>
<dbReference type="OrthoDB" id="9815657at2"/>
<dbReference type="GO" id="GO:0015031">
    <property type="term" value="P:protein transport"/>
    <property type="evidence" value="ECO:0007669"/>
    <property type="project" value="InterPro"/>
</dbReference>
<dbReference type="Gene3D" id="2.120.10.30">
    <property type="entry name" value="TolB, C-terminal domain"/>
    <property type="match status" value="1"/>
</dbReference>
<feature type="signal peptide" evidence="1">
    <location>
        <begin position="1"/>
        <end position="27"/>
    </location>
</feature>
<dbReference type="GO" id="GO:0042597">
    <property type="term" value="C:periplasmic space"/>
    <property type="evidence" value="ECO:0007669"/>
    <property type="project" value="InterPro"/>
</dbReference>
<dbReference type="Gene3D" id="3.40.50.10070">
    <property type="entry name" value="TolB, N-terminal domain"/>
    <property type="match status" value="1"/>
</dbReference>
<dbReference type="InterPro" id="IPR011659">
    <property type="entry name" value="WD40"/>
</dbReference>
<dbReference type="EMBL" id="CP012159">
    <property type="protein sequence ID" value="AKT43505.1"/>
    <property type="molecule type" value="Genomic_DNA"/>
</dbReference>
<dbReference type="STRING" id="52.CMC5_077370"/>
<dbReference type="InterPro" id="IPR007195">
    <property type="entry name" value="TolB_N"/>
</dbReference>
<evidence type="ECO:0000313" key="3">
    <source>
        <dbReference type="EMBL" id="AKT43505.1"/>
    </source>
</evidence>
<dbReference type="SUPFAM" id="SSF52964">
    <property type="entry name" value="TolB, N-terminal domain"/>
    <property type="match status" value="1"/>
</dbReference>
<evidence type="ECO:0000256" key="1">
    <source>
        <dbReference type="SAM" id="SignalP"/>
    </source>
</evidence>
<feature type="domain" description="TolB N-terminal" evidence="2">
    <location>
        <begin position="48"/>
        <end position="135"/>
    </location>
</feature>
<dbReference type="Pfam" id="PF04052">
    <property type="entry name" value="TolB_N"/>
    <property type="match status" value="1"/>
</dbReference>
<dbReference type="KEGG" id="ccro:CMC5_077370"/>
<dbReference type="Proteomes" id="UP000067626">
    <property type="component" value="Chromosome"/>
</dbReference>
<feature type="chain" id="PRO_5005459872" evidence="1">
    <location>
        <begin position="28"/>
        <end position="449"/>
    </location>
</feature>
<protein>
    <submittedName>
        <fullName evidence="3">TolB protein</fullName>
    </submittedName>
</protein>
<dbReference type="SUPFAM" id="SSF82171">
    <property type="entry name" value="DPP6 N-terminal domain-like"/>
    <property type="match status" value="1"/>
</dbReference>
<sequence length="449" mass="46966">MRLTRWCIGLLAAACAVLASPAPQAQAQAPAQAQAQGTPNPDELLGHITVVAGATRPLPKVGVLPSLASDMEDVTLRSVVRRDLDLCGEFEVLSDDKAPDGLYLSDSPVDVKAWSQKGVEAVVKLSGKKSGADKAELRAQAYLVRYGDKAVFDRRFQVPLADLRAESHRIADQVIGALTGQNGGFASHMTFASGSGSLRRVFTIDADGHDAKAVSPAERVAIAPAFGKNDELFYAGSGRGEAYRVYTASGQGPVPLSVKGSVYGIAFSRDRAQVAVSVGVGPTIQVFSGPDFANLKEASPVGMALHPAFSPSGKLAFSGEGKYSQRIYVDGKPISPDGLFASAPTFCNHPDGVKAIFAVGAGKQTDLVASGETGGGLARLTQSQGSNGYPACSPDGRLVAFFSTRKSGEGPGLYVMRVDGLRPKRISNLLGDSLRWDPLPPGKGVELKN</sequence>
<gene>
    <name evidence="3" type="ORF">CMC5_077370</name>
</gene>